<gene>
    <name evidence="3" type="ORF">E9232_001802</name>
</gene>
<feature type="transmembrane region" description="Helical" evidence="2">
    <location>
        <begin position="225"/>
        <end position="248"/>
    </location>
</feature>
<keyword evidence="2" id="KW-0812">Transmembrane</keyword>
<evidence type="ECO:0000313" key="3">
    <source>
        <dbReference type="EMBL" id="MDR6289287.1"/>
    </source>
</evidence>
<feature type="transmembrane region" description="Helical" evidence="2">
    <location>
        <begin position="260"/>
        <end position="279"/>
    </location>
</feature>
<proteinExistence type="predicted"/>
<keyword evidence="4" id="KW-1185">Reference proteome</keyword>
<evidence type="ECO:0000256" key="2">
    <source>
        <dbReference type="SAM" id="Phobius"/>
    </source>
</evidence>
<keyword evidence="2" id="KW-1133">Transmembrane helix</keyword>
<evidence type="ECO:0008006" key="5">
    <source>
        <dbReference type="Google" id="ProtNLM"/>
    </source>
</evidence>
<evidence type="ECO:0000256" key="1">
    <source>
        <dbReference type="SAM" id="MobiDB-lite"/>
    </source>
</evidence>
<sequence length="336" mass="35096">MPVDKSLAIIFTLIIRVKNSLNIKAQPDADGDAAPRSNPGRNRSTQTSPISSKQEDLALAQNNGAFSVTPTLAFAGSIIAAGLWFAALVALPGLQRSGLSVVVARIAVHLILLSGTWAGLARTSLTASERAWTWLAIAVPLTLWHGVAWAIVADGLLLPGATTIPLLPVMIIVPTAVVITLLGRSRRIGTLLDAMPATWLIGVQFYRVIGAVFLANWLAGAMPGVFALPAGIGDVITGLMALPTAVMLASGRPDSPRAALLWNLFGTTDLIVALAMGALTTPGPFQHLAIDHPNLTIAAYPIGIIPAFTVPSSLVLHALSVRQLLRCRRPAAAIAA</sequence>
<reference evidence="3 4" key="1">
    <citation type="submission" date="2023-07" db="EMBL/GenBank/DDBJ databases">
        <title>Sorghum-associated microbial communities from plants grown in Nebraska, USA.</title>
        <authorList>
            <person name="Schachtman D."/>
        </authorList>
    </citation>
    <scope>NUCLEOTIDE SEQUENCE [LARGE SCALE GENOMIC DNA]</scope>
    <source>
        <strain evidence="3 4">584</strain>
    </source>
</reference>
<dbReference type="RefSeq" id="WP_309793497.1">
    <property type="nucleotide sequence ID" value="NZ_JAVDPW010000003.1"/>
</dbReference>
<feature type="transmembrane region" description="Helical" evidence="2">
    <location>
        <begin position="72"/>
        <end position="91"/>
    </location>
</feature>
<protein>
    <recommendedName>
        <fullName evidence="5">MFS transporter</fullName>
    </recommendedName>
</protein>
<feature type="transmembrane region" description="Helical" evidence="2">
    <location>
        <begin position="97"/>
        <end position="120"/>
    </location>
</feature>
<feature type="transmembrane region" description="Helical" evidence="2">
    <location>
        <begin position="299"/>
        <end position="319"/>
    </location>
</feature>
<comment type="caution">
    <text evidence="3">The sequence shown here is derived from an EMBL/GenBank/DDBJ whole genome shotgun (WGS) entry which is preliminary data.</text>
</comment>
<feature type="compositionally biased region" description="Polar residues" evidence="1">
    <location>
        <begin position="39"/>
        <end position="52"/>
    </location>
</feature>
<evidence type="ECO:0000313" key="4">
    <source>
        <dbReference type="Proteomes" id="UP001262410"/>
    </source>
</evidence>
<organism evidence="3 4">
    <name type="scientific">Inquilinus ginsengisoli</name>
    <dbReference type="NCBI Taxonomy" id="363840"/>
    <lineage>
        <taxon>Bacteria</taxon>
        <taxon>Pseudomonadati</taxon>
        <taxon>Pseudomonadota</taxon>
        <taxon>Alphaproteobacteria</taxon>
        <taxon>Rhodospirillales</taxon>
        <taxon>Rhodospirillaceae</taxon>
        <taxon>Inquilinus</taxon>
    </lineage>
</organism>
<accession>A0ABU1JLT1</accession>
<dbReference type="Proteomes" id="UP001262410">
    <property type="component" value="Unassembled WGS sequence"/>
</dbReference>
<feature type="transmembrane region" description="Helical" evidence="2">
    <location>
        <begin position="132"/>
        <end position="152"/>
    </location>
</feature>
<feature type="region of interest" description="Disordered" evidence="1">
    <location>
        <begin position="26"/>
        <end position="53"/>
    </location>
</feature>
<name>A0ABU1JLT1_9PROT</name>
<feature type="transmembrane region" description="Helical" evidence="2">
    <location>
        <begin position="164"/>
        <end position="182"/>
    </location>
</feature>
<keyword evidence="2" id="KW-0472">Membrane</keyword>
<dbReference type="EMBL" id="JAVDPW010000003">
    <property type="protein sequence ID" value="MDR6289287.1"/>
    <property type="molecule type" value="Genomic_DNA"/>
</dbReference>
<feature type="transmembrane region" description="Helical" evidence="2">
    <location>
        <begin position="194"/>
        <end position="219"/>
    </location>
</feature>